<dbReference type="Gene3D" id="3.40.50.10130">
    <property type="match status" value="1"/>
</dbReference>
<evidence type="ECO:0000256" key="5">
    <source>
        <dbReference type="ARBA" id="ARBA00022759"/>
    </source>
</evidence>
<dbReference type="PANTHER" id="PTHR21077">
    <property type="entry name" value="EME1 PROTEIN"/>
    <property type="match status" value="1"/>
</dbReference>
<evidence type="ECO:0000256" key="9">
    <source>
        <dbReference type="ARBA" id="ARBA00023172"/>
    </source>
</evidence>
<feature type="compositionally biased region" description="Basic and acidic residues" evidence="13">
    <location>
        <begin position="159"/>
        <end position="172"/>
    </location>
</feature>
<organism evidence="14 15">
    <name type="scientific">Hypothenemus hampei</name>
    <name type="common">Coffee berry borer</name>
    <dbReference type="NCBI Taxonomy" id="57062"/>
    <lineage>
        <taxon>Eukaryota</taxon>
        <taxon>Metazoa</taxon>
        <taxon>Ecdysozoa</taxon>
        <taxon>Arthropoda</taxon>
        <taxon>Hexapoda</taxon>
        <taxon>Insecta</taxon>
        <taxon>Pterygota</taxon>
        <taxon>Neoptera</taxon>
        <taxon>Endopterygota</taxon>
        <taxon>Coleoptera</taxon>
        <taxon>Polyphaga</taxon>
        <taxon>Cucujiformia</taxon>
        <taxon>Curculionidae</taxon>
        <taxon>Scolytinae</taxon>
        <taxon>Hypothenemus</taxon>
    </lineage>
</organism>
<keyword evidence="5" id="KW-0255">Endonuclease</keyword>
<dbReference type="AlphaFoldDB" id="A0ABD1F444"/>
<keyword evidence="7" id="KW-0378">Hydrolase</keyword>
<evidence type="ECO:0000256" key="11">
    <source>
        <dbReference type="ARBA" id="ARBA00023242"/>
    </source>
</evidence>
<evidence type="ECO:0000313" key="14">
    <source>
        <dbReference type="EMBL" id="KAL1510023.1"/>
    </source>
</evidence>
<dbReference type="EMBL" id="JBDJPC010000003">
    <property type="protein sequence ID" value="KAL1510023.1"/>
    <property type="molecule type" value="Genomic_DNA"/>
</dbReference>
<dbReference type="InterPro" id="IPR033310">
    <property type="entry name" value="Mms4/EME1/EME2"/>
</dbReference>
<evidence type="ECO:0000256" key="4">
    <source>
        <dbReference type="ARBA" id="ARBA00022723"/>
    </source>
</evidence>
<dbReference type="Pfam" id="PF21292">
    <property type="entry name" value="EME1-MUS81_C"/>
    <property type="match status" value="1"/>
</dbReference>
<keyword evidence="10" id="KW-0234">DNA repair</keyword>
<gene>
    <name evidence="14" type="ORF">ABEB36_004679</name>
</gene>
<name>A0ABD1F444_HYPHA</name>
<keyword evidence="15" id="KW-1185">Reference proteome</keyword>
<feature type="compositionally biased region" description="Polar residues" evidence="13">
    <location>
        <begin position="34"/>
        <end position="51"/>
    </location>
</feature>
<keyword evidence="6" id="KW-0227">DNA damage</keyword>
<dbReference type="InterPro" id="IPR042530">
    <property type="entry name" value="EME1/EME2_C"/>
</dbReference>
<evidence type="ECO:0000256" key="2">
    <source>
        <dbReference type="ARBA" id="ARBA00004123"/>
    </source>
</evidence>
<dbReference type="GO" id="GO:0051321">
    <property type="term" value="P:meiotic cell cycle"/>
    <property type="evidence" value="ECO:0007669"/>
    <property type="project" value="UniProtKB-KW"/>
</dbReference>
<dbReference type="GO" id="GO:0006281">
    <property type="term" value="P:DNA repair"/>
    <property type="evidence" value="ECO:0007669"/>
    <property type="project" value="UniProtKB-KW"/>
</dbReference>
<reference evidence="14 15" key="1">
    <citation type="submission" date="2024-05" db="EMBL/GenBank/DDBJ databases">
        <title>Genetic variation in Jamaican populations of the coffee berry borer (Hypothenemus hampei).</title>
        <authorList>
            <person name="Errbii M."/>
            <person name="Myrie A."/>
        </authorList>
    </citation>
    <scope>NUCLEOTIDE SEQUENCE [LARGE SCALE GENOMIC DNA]</scope>
    <source>
        <strain evidence="14">JA-Hopewell-2020-01-JO</strain>
        <tissue evidence="14">Whole body</tissue>
    </source>
</reference>
<evidence type="ECO:0000256" key="12">
    <source>
        <dbReference type="ARBA" id="ARBA00023254"/>
    </source>
</evidence>
<evidence type="ECO:0000313" key="15">
    <source>
        <dbReference type="Proteomes" id="UP001566132"/>
    </source>
</evidence>
<dbReference type="Proteomes" id="UP001566132">
    <property type="component" value="Unassembled WGS sequence"/>
</dbReference>
<comment type="subcellular location">
    <subcellularLocation>
        <location evidence="2">Nucleus</location>
    </subcellularLocation>
</comment>
<evidence type="ECO:0000256" key="13">
    <source>
        <dbReference type="SAM" id="MobiDB-lite"/>
    </source>
</evidence>
<dbReference type="Gene3D" id="1.10.150.670">
    <property type="entry name" value="Crossover junction endonuclease EME1, DNA-binding domain"/>
    <property type="match status" value="1"/>
</dbReference>
<evidence type="ECO:0000256" key="1">
    <source>
        <dbReference type="ARBA" id="ARBA00001946"/>
    </source>
</evidence>
<evidence type="ECO:0008006" key="16">
    <source>
        <dbReference type="Google" id="ProtNLM"/>
    </source>
</evidence>
<dbReference type="GO" id="GO:0006310">
    <property type="term" value="P:DNA recombination"/>
    <property type="evidence" value="ECO:0007669"/>
    <property type="project" value="UniProtKB-KW"/>
</dbReference>
<proteinExistence type="predicted"/>
<dbReference type="GO" id="GO:0046872">
    <property type="term" value="F:metal ion binding"/>
    <property type="evidence" value="ECO:0007669"/>
    <property type="project" value="UniProtKB-KW"/>
</dbReference>
<dbReference type="PANTHER" id="PTHR21077:SF5">
    <property type="entry name" value="CROSSOVER JUNCTION ENDONUCLEASE MMS4"/>
    <property type="match status" value="1"/>
</dbReference>
<comment type="caution">
    <text evidence="14">The sequence shown here is derived from an EMBL/GenBank/DDBJ whole genome shotgun (WGS) entry which is preliminary data.</text>
</comment>
<dbReference type="GO" id="GO:0005634">
    <property type="term" value="C:nucleus"/>
    <property type="evidence" value="ECO:0007669"/>
    <property type="project" value="UniProtKB-SubCell"/>
</dbReference>
<dbReference type="GO" id="GO:0016787">
    <property type="term" value="F:hydrolase activity"/>
    <property type="evidence" value="ECO:0007669"/>
    <property type="project" value="UniProtKB-KW"/>
</dbReference>
<evidence type="ECO:0000256" key="7">
    <source>
        <dbReference type="ARBA" id="ARBA00022801"/>
    </source>
</evidence>
<evidence type="ECO:0000256" key="3">
    <source>
        <dbReference type="ARBA" id="ARBA00022722"/>
    </source>
</evidence>
<feature type="compositionally biased region" description="Polar residues" evidence="13">
    <location>
        <begin position="142"/>
        <end position="158"/>
    </location>
</feature>
<protein>
    <recommendedName>
        <fullName evidence="16">Crossover junction endonuclease EME1</fullName>
    </recommendedName>
</protein>
<evidence type="ECO:0000256" key="10">
    <source>
        <dbReference type="ARBA" id="ARBA00023204"/>
    </source>
</evidence>
<keyword evidence="3" id="KW-0540">Nuclease</keyword>
<feature type="region of interest" description="Disordered" evidence="13">
    <location>
        <begin position="34"/>
        <end position="72"/>
    </location>
</feature>
<keyword evidence="8" id="KW-0460">Magnesium</keyword>
<keyword evidence="9" id="KW-0233">DNA recombination</keyword>
<feature type="region of interest" description="Disordered" evidence="13">
    <location>
        <begin position="142"/>
        <end position="172"/>
    </location>
</feature>
<dbReference type="GO" id="GO:0004519">
    <property type="term" value="F:endonuclease activity"/>
    <property type="evidence" value="ECO:0007669"/>
    <property type="project" value="UniProtKB-KW"/>
</dbReference>
<sequence length="499" mass="57249">MNCDAEILSSSDSEKTVKNEIDLLLEKYTSDGLTNEIPTGSKGQNHTNMYSLNDFLDDDDHPGKSTQSNDNTKVWQSNFSIGDFCENSNEMWNHLQSKYSTQKPEVVLSKEVYELTKLKTNIQETIVLDCDIENMDNNIQCRSSSNESKAKVRNNSMDNKLRKAREKEQKKLEKENEKQLKNALKIVTNSIKPDQCHQNIIVNIDKSIETKSYAQLITGLLTVKDYKYNFIQQTVLNAITWIRKVPTIENMALKEIYKTEKHGLLIMEISQFLEHIEENTLTGYIQSLLILPDFQHLSLAILELPQYYRYMRDNTGETTNGKKKNVKFKGLPRIRKSEIEQKLIEIQIFCKNIYVRPIDKIEDLPGFVLECSKAVAQIPYKSAKEELRQKENEFFEVNNRDCIKVDKNGNGLSRLWNQMLTMFPLASLETAETISAVYPTMSSLFEAYGACATLEEAETLLQDLPIRRAAGPLGGQRRLGPELSKKVCKFFTATENVFL</sequence>
<keyword evidence="11" id="KW-0539">Nucleus</keyword>
<evidence type="ECO:0000256" key="8">
    <source>
        <dbReference type="ARBA" id="ARBA00022842"/>
    </source>
</evidence>
<evidence type="ECO:0000256" key="6">
    <source>
        <dbReference type="ARBA" id="ARBA00022763"/>
    </source>
</evidence>
<keyword evidence="12" id="KW-0469">Meiosis</keyword>
<comment type="cofactor">
    <cofactor evidence="1">
        <name>Mg(2+)</name>
        <dbReference type="ChEBI" id="CHEBI:18420"/>
    </cofactor>
</comment>
<accession>A0ABD1F444</accession>
<keyword evidence="4" id="KW-0479">Metal-binding</keyword>